<dbReference type="OrthoDB" id="979116at2"/>
<evidence type="ECO:0000256" key="1">
    <source>
        <dbReference type="SAM" id="SignalP"/>
    </source>
</evidence>
<evidence type="ECO:0000259" key="2">
    <source>
        <dbReference type="Pfam" id="PF02169"/>
    </source>
</evidence>
<sequence>MPRLYSLVILVVFLLSNSSAEAGKPKWVKKRPSDRSFYIGIGMAYKKETSGLDYAKKARADALKEMASEIEVNVSANSLMRQFEDNYNFRETFESEISTSAEENLTGYEVKTWENRREYWVLMKLNKDQYTRRKRLDLEMAKKKAASYLLEAREMTGRLQITAALGAYFKAIESLENHLKEDLTYRSIDGNINFGSDIMQDLRHLFSKISITPVNPNYKVSFSKTMEKPLKAMVEFYSSTGRKVPVRNFPVHYKFVQGEGLLQEKATSNPGGEVDSYIQKLESSLKKQQVEVAFDHTVLLREENIKSPLVKFFLPEETIPTAKFNIELQKSDAWLDASESVFGQPTGQKLFSNQLKSHLNETFFNFTQTSEKASYIIEVNANFKKGDIKEGNGYTVYLVFADLHISVTSAETKTEIFSETITGVKGMRPGSFDYALKEARQKLLERFEKGVYPQLEALNF</sequence>
<dbReference type="InterPro" id="IPR024952">
    <property type="entry name" value="LPP20-like_dom"/>
</dbReference>
<dbReference type="AlphaFoldDB" id="A0A2U2BEG1"/>
<accession>A0A2U2BEG1</accession>
<reference evidence="3 4" key="1">
    <citation type="submission" date="2018-05" db="EMBL/GenBank/DDBJ databases">
        <title>Marinilabilia rubrum sp. nov., isolated from saltern sediment.</title>
        <authorList>
            <person name="Zhang R."/>
        </authorList>
    </citation>
    <scope>NUCLEOTIDE SEQUENCE [LARGE SCALE GENOMIC DNA]</scope>
    <source>
        <strain evidence="3 4">WTE16</strain>
    </source>
</reference>
<proteinExistence type="predicted"/>
<dbReference type="Pfam" id="PF02169">
    <property type="entry name" value="LPP20"/>
    <property type="match status" value="1"/>
</dbReference>
<name>A0A2U2BEG1_9BACT</name>
<dbReference type="Proteomes" id="UP000244956">
    <property type="component" value="Unassembled WGS sequence"/>
</dbReference>
<feature type="chain" id="PRO_5015701088" description="Lipoprotein LPP20-like domain-containing protein" evidence="1">
    <location>
        <begin position="23"/>
        <end position="460"/>
    </location>
</feature>
<evidence type="ECO:0000313" key="4">
    <source>
        <dbReference type="Proteomes" id="UP000244956"/>
    </source>
</evidence>
<dbReference type="RefSeq" id="WP_109262910.1">
    <property type="nucleotide sequence ID" value="NZ_QEWP01000001.1"/>
</dbReference>
<feature type="domain" description="Lipoprotein LPP20-like" evidence="2">
    <location>
        <begin position="25"/>
        <end position="125"/>
    </location>
</feature>
<organism evidence="3 4">
    <name type="scientific">Marinilabilia rubra</name>
    <dbReference type="NCBI Taxonomy" id="2162893"/>
    <lineage>
        <taxon>Bacteria</taxon>
        <taxon>Pseudomonadati</taxon>
        <taxon>Bacteroidota</taxon>
        <taxon>Bacteroidia</taxon>
        <taxon>Marinilabiliales</taxon>
        <taxon>Marinilabiliaceae</taxon>
        <taxon>Marinilabilia</taxon>
    </lineage>
</organism>
<evidence type="ECO:0000313" key="3">
    <source>
        <dbReference type="EMBL" id="PWE01460.1"/>
    </source>
</evidence>
<comment type="caution">
    <text evidence="3">The sequence shown here is derived from an EMBL/GenBank/DDBJ whole genome shotgun (WGS) entry which is preliminary data.</text>
</comment>
<gene>
    <name evidence="3" type="ORF">DDZ16_01255</name>
</gene>
<keyword evidence="4" id="KW-1185">Reference proteome</keyword>
<keyword evidence="1" id="KW-0732">Signal</keyword>
<feature type="signal peptide" evidence="1">
    <location>
        <begin position="1"/>
        <end position="22"/>
    </location>
</feature>
<dbReference type="EMBL" id="QEWP01000001">
    <property type="protein sequence ID" value="PWE01460.1"/>
    <property type="molecule type" value="Genomic_DNA"/>
</dbReference>
<protein>
    <recommendedName>
        <fullName evidence="2">Lipoprotein LPP20-like domain-containing protein</fullName>
    </recommendedName>
</protein>
<dbReference type="Gene3D" id="3.10.28.20">
    <property type="entry name" value="Acetamidase/Formamidase-like domains"/>
    <property type="match status" value="1"/>
</dbReference>